<protein>
    <submittedName>
        <fullName evidence="1">Uncharacterized protein</fullName>
    </submittedName>
</protein>
<accession>A0A015LVV4</accession>
<dbReference type="EMBL" id="JEMT01026616">
    <property type="protein sequence ID" value="EXX58753.1"/>
    <property type="molecule type" value="Genomic_DNA"/>
</dbReference>
<keyword evidence="2" id="KW-1185">Reference proteome</keyword>
<comment type="caution">
    <text evidence="1">The sequence shown here is derived from an EMBL/GenBank/DDBJ whole genome shotgun (WGS) entry which is preliminary data.</text>
</comment>
<gene>
    <name evidence="1" type="ORF">RirG_195060</name>
</gene>
<dbReference type="Proteomes" id="UP000022910">
    <property type="component" value="Unassembled WGS sequence"/>
</dbReference>
<proteinExistence type="predicted"/>
<organism evidence="1 2">
    <name type="scientific">Rhizophagus irregularis (strain DAOM 197198w)</name>
    <name type="common">Glomus intraradices</name>
    <dbReference type="NCBI Taxonomy" id="1432141"/>
    <lineage>
        <taxon>Eukaryota</taxon>
        <taxon>Fungi</taxon>
        <taxon>Fungi incertae sedis</taxon>
        <taxon>Mucoromycota</taxon>
        <taxon>Glomeromycotina</taxon>
        <taxon>Glomeromycetes</taxon>
        <taxon>Glomerales</taxon>
        <taxon>Glomeraceae</taxon>
        <taxon>Rhizophagus</taxon>
    </lineage>
</organism>
<evidence type="ECO:0000313" key="1">
    <source>
        <dbReference type="EMBL" id="EXX58753.1"/>
    </source>
</evidence>
<dbReference type="AlphaFoldDB" id="A0A015LVV4"/>
<reference evidence="1 2" key="1">
    <citation type="submission" date="2014-02" db="EMBL/GenBank/DDBJ databases">
        <title>Single nucleus genome sequencing reveals high similarity among nuclei of an endomycorrhizal fungus.</title>
        <authorList>
            <person name="Lin K."/>
            <person name="Geurts R."/>
            <person name="Zhang Z."/>
            <person name="Limpens E."/>
            <person name="Saunders D.G."/>
            <person name="Mu D."/>
            <person name="Pang E."/>
            <person name="Cao H."/>
            <person name="Cha H."/>
            <person name="Lin T."/>
            <person name="Zhou Q."/>
            <person name="Shang Y."/>
            <person name="Li Y."/>
            <person name="Ivanov S."/>
            <person name="Sharma T."/>
            <person name="Velzen R.V."/>
            <person name="Ruijter N.D."/>
            <person name="Aanen D.K."/>
            <person name="Win J."/>
            <person name="Kamoun S."/>
            <person name="Bisseling T."/>
            <person name="Huang S."/>
        </authorList>
    </citation>
    <scope>NUCLEOTIDE SEQUENCE [LARGE SCALE GENOMIC DNA]</scope>
    <source>
        <strain evidence="2">DAOM197198w</strain>
    </source>
</reference>
<dbReference type="HOGENOM" id="CLU_2962087_0_0_1"/>
<name>A0A015LVV4_RHIIW</name>
<sequence>MEFVESLPNTVDSTITQDQIMFRASICIETSKTHFNKKDYYIKEQQMYWQNFERFNTNF</sequence>
<evidence type="ECO:0000313" key="2">
    <source>
        <dbReference type="Proteomes" id="UP000022910"/>
    </source>
</evidence>